<name>A0A2D2DLD8_9BURK</name>
<proteinExistence type="predicted"/>
<keyword evidence="2" id="KW-1185">Reference proteome</keyword>
<organism evidence="1 2">
    <name type="scientific">Massilia violaceinigra</name>
    <dbReference type="NCBI Taxonomy" id="2045208"/>
    <lineage>
        <taxon>Bacteria</taxon>
        <taxon>Pseudomonadati</taxon>
        <taxon>Pseudomonadota</taxon>
        <taxon>Betaproteobacteria</taxon>
        <taxon>Burkholderiales</taxon>
        <taxon>Oxalobacteraceae</taxon>
        <taxon>Telluria group</taxon>
        <taxon>Massilia</taxon>
    </lineage>
</organism>
<reference evidence="1" key="1">
    <citation type="submission" date="2017-10" db="EMBL/GenBank/DDBJ databases">
        <title>Massilia psychrophilum sp. nov., a novel purple-pigmented bacterium isolated from Tianshan glacier, Xinjiang Municipality, China.</title>
        <authorList>
            <person name="Wang H."/>
        </authorList>
    </citation>
    <scope>NUCLEOTIDE SEQUENCE [LARGE SCALE GENOMIC DNA]</scope>
    <source>
        <strain evidence="1">B2</strain>
    </source>
</reference>
<dbReference type="KEGG" id="mass:CR152_15640"/>
<dbReference type="EMBL" id="CP024608">
    <property type="protein sequence ID" value="ATQ75799.1"/>
    <property type="molecule type" value="Genomic_DNA"/>
</dbReference>
<evidence type="ECO:0000313" key="1">
    <source>
        <dbReference type="EMBL" id="ATQ75799.1"/>
    </source>
</evidence>
<gene>
    <name evidence="1" type="ORF">CR152_15640</name>
</gene>
<sequence>MGDVAEFCDVQFFFIHPTHLLAVQARCVACATFNIARGREASLALRFRTVHESLTRRRAKARFRPKIAISYFLERQMGSIKEASIALKAIPLLTQPEIELVNKRAMQGVQACCIVDEISAERAQAARVDELIGKLGARNLLGFLTAEDYVAAIHNVRAGIPVQEVVDRINAKVEAFKATLATEGGVLSKGPD</sequence>
<dbReference type="Proteomes" id="UP000229897">
    <property type="component" value="Chromosome"/>
</dbReference>
<protein>
    <submittedName>
        <fullName evidence="1">Uncharacterized protein</fullName>
    </submittedName>
</protein>
<evidence type="ECO:0000313" key="2">
    <source>
        <dbReference type="Proteomes" id="UP000229897"/>
    </source>
</evidence>
<dbReference type="AlphaFoldDB" id="A0A2D2DLD8"/>
<accession>A0A2D2DLD8</accession>